<evidence type="ECO:0000256" key="2">
    <source>
        <dbReference type="PROSITE-ProRule" id="PRU00335"/>
    </source>
</evidence>
<dbReference type="InterPro" id="IPR009057">
    <property type="entry name" value="Homeodomain-like_sf"/>
</dbReference>
<keyword evidence="5" id="KW-1185">Reference proteome</keyword>
<feature type="DNA-binding region" description="H-T-H motif" evidence="2">
    <location>
        <begin position="238"/>
        <end position="257"/>
    </location>
</feature>
<dbReference type="InterPro" id="IPR050109">
    <property type="entry name" value="HTH-type_TetR-like_transc_reg"/>
</dbReference>
<dbReference type="PANTHER" id="PTHR30055">
    <property type="entry name" value="HTH-TYPE TRANSCRIPTIONAL REGULATOR RUTR"/>
    <property type="match status" value="1"/>
</dbReference>
<dbReference type="Gene3D" id="1.10.10.60">
    <property type="entry name" value="Homeodomain-like"/>
    <property type="match status" value="2"/>
</dbReference>
<feature type="domain" description="HTH tetR-type" evidence="3">
    <location>
        <begin position="15"/>
        <end position="75"/>
    </location>
</feature>
<gene>
    <name evidence="4" type="ORF">L1892_23740</name>
</gene>
<reference evidence="4" key="1">
    <citation type="submission" date="2022-01" db="EMBL/GenBank/DDBJ databases">
        <title>Gordonia xiamenensis sp. nov., isolated from surface seawater in Xiamen.</title>
        <authorList>
            <person name="He Y.F."/>
        </authorList>
    </citation>
    <scope>NUCLEOTIDE SEQUENCE</scope>
    <source>
        <strain evidence="4">GW1C4-4</strain>
    </source>
</reference>
<feature type="domain" description="HTH tetR-type" evidence="3">
    <location>
        <begin position="215"/>
        <end position="275"/>
    </location>
</feature>
<protein>
    <submittedName>
        <fullName evidence="4">TetR/AcrR family transcriptional regulator</fullName>
    </submittedName>
</protein>
<name>A0ABS9DT10_9ACTN</name>
<sequence length="396" mass="44078">MDGASAVKDSTRRPRDRGLQIALNARELFTAHGYHSVRMDQIAEASGITARALYRHYANKRALLSHVIHEDQQRLVTTLEQLAAADSPGSVGERLSTLAEVGLESRRLSVLWQREARHLDPDDFSLVRKRTRWIAEQVGLLMVAPATPDLDDFAREVRSWSVVSILTSPAFYDSGLSRAKLKKVLVEACERVIGVASSSHPDSGVQPVAHPRTPASRREQLLSAAARAFQRNGYAGVSIDDIGAEVGVVGPAIYRYFDTKAAILVAATNRFYEWQALEVARALTRPARDADVFDALVEGYVELAVRAIDLLAVSLTESHYLPEDERDRFNRIREENTLEWQRWISATRDDLDDATASTLIHISKGIVHDLVRIAHLYREPAFAFELRTAVTAVVHG</sequence>
<evidence type="ECO:0000259" key="3">
    <source>
        <dbReference type="PROSITE" id="PS50977"/>
    </source>
</evidence>
<dbReference type="Gene3D" id="1.10.357.10">
    <property type="entry name" value="Tetracycline Repressor, domain 2"/>
    <property type="match status" value="2"/>
</dbReference>
<comment type="caution">
    <text evidence="4">The sequence shown here is derived from an EMBL/GenBank/DDBJ whole genome shotgun (WGS) entry which is preliminary data.</text>
</comment>
<dbReference type="Proteomes" id="UP001108089">
    <property type="component" value="Unassembled WGS sequence"/>
</dbReference>
<dbReference type="InterPro" id="IPR001647">
    <property type="entry name" value="HTH_TetR"/>
</dbReference>
<dbReference type="PANTHER" id="PTHR30055:SF237">
    <property type="entry name" value="TRANSCRIPTIONAL REPRESSOR MCE3R"/>
    <property type="match status" value="1"/>
</dbReference>
<keyword evidence="1 2" id="KW-0238">DNA-binding</keyword>
<feature type="DNA-binding region" description="H-T-H motif" evidence="2">
    <location>
        <begin position="38"/>
        <end position="57"/>
    </location>
</feature>
<evidence type="ECO:0000313" key="4">
    <source>
        <dbReference type="EMBL" id="MCF3941384.1"/>
    </source>
</evidence>
<accession>A0ABS9DT10</accession>
<dbReference type="Pfam" id="PF00440">
    <property type="entry name" value="TetR_N"/>
    <property type="match status" value="2"/>
</dbReference>
<dbReference type="EMBL" id="JAKGCU010000041">
    <property type="protein sequence ID" value="MCF3941384.1"/>
    <property type="molecule type" value="Genomic_DNA"/>
</dbReference>
<evidence type="ECO:0000256" key="1">
    <source>
        <dbReference type="ARBA" id="ARBA00023125"/>
    </source>
</evidence>
<dbReference type="RefSeq" id="WP_235726245.1">
    <property type="nucleotide sequence ID" value="NZ_JAKGCU010000041.1"/>
</dbReference>
<dbReference type="PRINTS" id="PR00455">
    <property type="entry name" value="HTHTETR"/>
</dbReference>
<organism evidence="4 5">
    <name type="scientific">Gordonia tangerina</name>
    <dbReference type="NCBI Taxonomy" id="2911060"/>
    <lineage>
        <taxon>Bacteria</taxon>
        <taxon>Bacillati</taxon>
        <taxon>Actinomycetota</taxon>
        <taxon>Actinomycetes</taxon>
        <taxon>Mycobacteriales</taxon>
        <taxon>Gordoniaceae</taxon>
        <taxon>Gordonia</taxon>
    </lineage>
</organism>
<evidence type="ECO:0000313" key="5">
    <source>
        <dbReference type="Proteomes" id="UP001108089"/>
    </source>
</evidence>
<dbReference type="SUPFAM" id="SSF46689">
    <property type="entry name" value="Homeodomain-like"/>
    <property type="match status" value="2"/>
</dbReference>
<dbReference type="PROSITE" id="PS50977">
    <property type="entry name" value="HTH_TETR_2"/>
    <property type="match status" value="2"/>
</dbReference>
<proteinExistence type="predicted"/>